<dbReference type="InterPro" id="IPR012867">
    <property type="entry name" value="DUF1648"/>
</dbReference>
<proteinExistence type="predicted"/>
<evidence type="ECO:0000313" key="3">
    <source>
        <dbReference type="EMBL" id="NLP82311.1"/>
    </source>
</evidence>
<feature type="transmembrane region" description="Helical" evidence="1">
    <location>
        <begin position="219"/>
        <end position="239"/>
    </location>
</feature>
<dbReference type="RefSeq" id="WP_168910833.1">
    <property type="nucleotide sequence ID" value="NZ_JABACI010000001.1"/>
</dbReference>
<evidence type="ECO:0000313" key="4">
    <source>
        <dbReference type="Proteomes" id="UP001429745"/>
    </source>
</evidence>
<evidence type="ECO:0000259" key="2">
    <source>
        <dbReference type="Pfam" id="PF07853"/>
    </source>
</evidence>
<dbReference type="Pfam" id="PF07853">
    <property type="entry name" value="DUF1648"/>
    <property type="match status" value="1"/>
</dbReference>
<accession>A0ABX1KA80</accession>
<dbReference type="Proteomes" id="UP001429745">
    <property type="component" value="Unassembled WGS sequence"/>
</dbReference>
<name>A0ABX1KA80_9MICO</name>
<feature type="domain" description="DUF1648" evidence="2">
    <location>
        <begin position="31"/>
        <end position="71"/>
    </location>
</feature>
<evidence type="ECO:0000256" key="1">
    <source>
        <dbReference type="SAM" id="Phobius"/>
    </source>
</evidence>
<feature type="transmembrane region" description="Helical" evidence="1">
    <location>
        <begin position="15"/>
        <end position="40"/>
    </location>
</feature>
<feature type="transmembrane region" description="Helical" evidence="1">
    <location>
        <begin position="134"/>
        <end position="155"/>
    </location>
</feature>
<dbReference type="EMBL" id="JABACI010000001">
    <property type="protein sequence ID" value="NLP82311.1"/>
    <property type="molecule type" value="Genomic_DNA"/>
</dbReference>
<organism evidence="3 4">
    <name type="scientific">Microbacterium salsuginis</name>
    <dbReference type="NCBI Taxonomy" id="2722803"/>
    <lineage>
        <taxon>Bacteria</taxon>
        <taxon>Bacillati</taxon>
        <taxon>Actinomycetota</taxon>
        <taxon>Actinomycetes</taxon>
        <taxon>Micrococcales</taxon>
        <taxon>Microbacteriaceae</taxon>
        <taxon>Microbacterium</taxon>
    </lineage>
</organism>
<feature type="transmembrane region" description="Helical" evidence="1">
    <location>
        <begin position="99"/>
        <end position="122"/>
    </location>
</feature>
<protein>
    <submittedName>
        <fullName evidence="3">DUF1648 domain-containing protein</fullName>
    </submittedName>
</protein>
<keyword evidence="4" id="KW-1185">Reference proteome</keyword>
<comment type="caution">
    <text evidence="3">The sequence shown here is derived from an EMBL/GenBank/DDBJ whole genome shotgun (WGS) entry which is preliminary data.</text>
</comment>
<feature type="transmembrane region" description="Helical" evidence="1">
    <location>
        <begin position="67"/>
        <end position="87"/>
    </location>
</feature>
<keyword evidence="1" id="KW-0472">Membrane</keyword>
<keyword evidence="1" id="KW-0812">Transmembrane</keyword>
<feature type="transmembrane region" description="Helical" evidence="1">
    <location>
        <begin position="193"/>
        <end position="213"/>
    </location>
</feature>
<sequence>MTTTSAADVRRARRAYLAVATWIPIAMTSVAVALMIMWLGDVPASIAVHWGPGGAPDRFGPAWSSPLLAAILGYGLAGLFAGIGAGGSRSGEWGPVLRFLGALSCGLSFFLATLITVALAVQRGLADAADAPSILIPLAIAAGAGIITGISAWFLQPAVAVSGGSAATPASALALGPGERAVWLRTATMARPAIIAIIGVTLLMAALAITSGLAGGELWWLFTALAVLFAILSATTCVFRVRVSEAGLRVTSIAGFPRFGVASADVAGVSVVNVAPVADFGGWGIRSGLDGRFGIVLRGGEAIQVARRSGGPFVVTVDDAATGAAVLSALAARETAARP</sequence>
<gene>
    <name evidence="3" type="ORF">HF576_00455</name>
</gene>
<keyword evidence="1" id="KW-1133">Transmembrane helix</keyword>
<reference evidence="3 4" key="1">
    <citation type="submission" date="2020-04" db="EMBL/GenBank/DDBJ databases">
        <title>CFH 90308 Microbacterium sp.</title>
        <authorList>
            <person name="Nie G."/>
            <person name="Ming H."/>
            <person name="Xia T."/>
        </authorList>
    </citation>
    <scope>NUCLEOTIDE SEQUENCE [LARGE SCALE GENOMIC DNA]</scope>
    <source>
        <strain evidence="3 4">CFH 90308</strain>
    </source>
</reference>